<sequence length="68" mass="7575">MPLQITWSRYDAVTSGNVITSTTALSPNTTYYVALIDPVTGCESSLRLEVSPRLNKLRYINGSGWFFT</sequence>
<protein>
    <submittedName>
        <fullName evidence="1">Uncharacterized protein</fullName>
    </submittedName>
</protein>
<evidence type="ECO:0000313" key="2">
    <source>
        <dbReference type="Proteomes" id="UP001164705"/>
    </source>
</evidence>
<accession>A0A9E8MZI1</accession>
<dbReference type="KEGG" id="lnu:N7U66_10130"/>
<evidence type="ECO:0000313" key="1">
    <source>
        <dbReference type="EMBL" id="WAC03744.1"/>
    </source>
</evidence>
<dbReference type="Proteomes" id="UP001164705">
    <property type="component" value="Chromosome"/>
</dbReference>
<organism evidence="1 2">
    <name type="scientific">Lacinutrix neustonica</name>
    <dbReference type="NCBI Taxonomy" id="2980107"/>
    <lineage>
        <taxon>Bacteria</taxon>
        <taxon>Pseudomonadati</taxon>
        <taxon>Bacteroidota</taxon>
        <taxon>Flavobacteriia</taxon>
        <taxon>Flavobacteriales</taxon>
        <taxon>Flavobacteriaceae</taxon>
        <taxon>Lacinutrix</taxon>
    </lineage>
</organism>
<dbReference type="EMBL" id="CP113088">
    <property type="protein sequence ID" value="WAC03744.1"/>
    <property type="molecule type" value="Genomic_DNA"/>
</dbReference>
<reference evidence="1" key="1">
    <citation type="submission" date="2022-11" db="EMBL/GenBank/DDBJ databases">
        <title>Lacinutrix neustonica HL-RS19T sp. nov., isolated from the surface microlayer sample of brackish Lake Shihwa.</title>
        <authorList>
            <person name="Choi J.Y."/>
            <person name="Hwang C.Y."/>
        </authorList>
    </citation>
    <scope>NUCLEOTIDE SEQUENCE</scope>
    <source>
        <strain evidence="1">HL-RS19</strain>
    </source>
</reference>
<dbReference type="AlphaFoldDB" id="A0A9E8MZI1"/>
<gene>
    <name evidence="1" type="ORF">N7U66_10130</name>
</gene>
<name>A0A9E8MZI1_9FLAO</name>
<keyword evidence="2" id="KW-1185">Reference proteome</keyword>
<proteinExistence type="predicted"/>
<dbReference type="RefSeq" id="WP_267678379.1">
    <property type="nucleotide sequence ID" value="NZ_CP113088.1"/>
</dbReference>